<keyword evidence="3" id="KW-1185">Reference proteome</keyword>
<feature type="region of interest" description="Disordered" evidence="1">
    <location>
        <begin position="105"/>
        <end position="129"/>
    </location>
</feature>
<proteinExistence type="predicted"/>
<reference evidence="2" key="1">
    <citation type="submission" date="2020-06" db="EMBL/GenBank/DDBJ databases">
        <authorList>
            <consortium name="Plant Systems Biology data submission"/>
        </authorList>
    </citation>
    <scope>NUCLEOTIDE SEQUENCE</scope>
    <source>
        <strain evidence="2">D6</strain>
    </source>
</reference>
<organism evidence="2 3">
    <name type="scientific">Seminavis robusta</name>
    <dbReference type="NCBI Taxonomy" id="568900"/>
    <lineage>
        <taxon>Eukaryota</taxon>
        <taxon>Sar</taxon>
        <taxon>Stramenopiles</taxon>
        <taxon>Ochrophyta</taxon>
        <taxon>Bacillariophyta</taxon>
        <taxon>Bacillariophyceae</taxon>
        <taxon>Bacillariophycidae</taxon>
        <taxon>Naviculales</taxon>
        <taxon>Naviculaceae</taxon>
        <taxon>Seminavis</taxon>
    </lineage>
</organism>
<protein>
    <submittedName>
        <fullName evidence="2">Uncharacterized protein</fullName>
    </submittedName>
</protein>
<comment type="caution">
    <text evidence="2">The sequence shown here is derived from an EMBL/GenBank/DDBJ whole genome shotgun (WGS) entry which is preliminary data.</text>
</comment>
<evidence type="ECO:0000313" key="2">
    <source>
        <dbReference type="EMBL" id="CAB9513662.1"/>
    </source>
</evidence>
<feature type="compositionally biased region" description="Basic residues" evidence="1">
    <location>
        <begin position="119"/>
        <end position="129"/>
    </location>
</feature>
<dbReference type="EMBL" id="CAICTM010000604">
    <property type="protein sequence ID" value="CAB9513662.1"/>
    <property type="molecule type" value="Genomic_DNA"/>
</dbReference>
<accession>A0A9N8E369</accession>
<dbReference type="AlphaFoldDB" id="A0A9N8E369"/>
<dbReference type="Proteomes" id="UP001153069">
    <property type="component" value="Unassembled WGS sequence"/>
</dbReference>
<sequence>MFFVDRPQSIPRPDIGSQLDALNVDWEVLSSVGSVISVGTEGITYAGVVKLGDVCQTERIHQGAPGRPSTKPKKPRKAKAAEEDGLNTDEYDAFFVMEGVKGARGGRTSLMFKGNPKTQKPRKKERKHR</sequence>
<feature type="region of interest" description="Disordered" evidence="1">
    <location>
        <begin position="59"/>
        <end position="85"/>
    </location>
</feature>
<evidence type="ECO:0000313" key="3">
    <source>
        <dbReference type="Proteomes" id="UP001153069"/>
    </source>
</evidence>
<gene>
    <name evidence="2" type="ORF">SEMRO_605_G174240.1</name>
</gene>
<evidence type="ECO:0000256" key="1">
    <source>
        <dbReference type="SAM" id="MobiDB-lite"/>
    </source>
</evidence>
<name>A0A9N8E369_9STRA</name>